<name>A0A948TPP8_9BACT</name>
<evidence type="ECO:0000313" key="15">
    <source>
        <dbReference type="Proteomes" id="UP000784286"/>
    </source>
</evidence>
<dbReference type="PANTHER" id="PTHR30050:SF2">
    <property type="entry name" value="CHROMOSOMAL REPLICATION INITIATOR PROTEIN DNAA"/>
    <property type="match status" value="1"/>
</dbReference>
<dbReference type="PROSITE" id="PS01008">
    <property type="entry name" value="DNAA"/>
    <property type="match status" value="1"/>
</dbReference>
<feature type="binding site" evidence="8">
    <location>
        <position position="176"/>
    </location>
    <ligand>
        <name>ATP</name>
        <dbReference type="ChEBI" id="CHEBI:30616"/>
    </ligand>
</feature>
<protein>
    <recommendedName>
        <fullName evidence="8 9">Chromosomal replication initiator protein DnaA</fullName>
    </recommendedName>
</protein>
<evidence type="ECO:0000256" key="8">
    <source>
        <dbReference type="HAMAP-Rule" id="MF_00377"/>
    </source>
</evidence>
<comment type="caution">
    <text evidence="14">The sequence shown here is derived from an EMBL/GenBank/DDBJ whole genome shotgun (WGS) entry which is preliminary data.</text>
</comment>
<dbReference type="InterPro" id="IPR018312">
    <property type="entry name" value="Chromosome_initiator_DnaA_CS"/>
</dbReference>
<dbReference type="GO" id="GO:0008289">
    <property type="term" value="F:lipid binding"/>
    <property type="evidence" value="ECO:0007669"/>
    <property type="project" value="UniProtKB-KW"/>
</dbReference>
<reference evidence="14" key="1">
    <citation type="journal article" date="2021" name="PeerJ">
        <title>Extensive microbial diversity within the chicken gut microbiome revealed by metagenomics and culture.</title>
        <authorList>
            <person name="Gilroy R."/>
            <person name="Ravi A."/>
            <person name="Getino M."/>
            <person name="Pursley I."/>
            <person name="Horton D.L."/>
            <person name="Alikhan N.F."/>
            <person name="Baker D."/>
            <person name="Gharbi K."/>
            <person name="Hall N."/>
            <person name="Watson M."/>
            <person name="Adriaenssens E.M."/>
            <person name="Foster-Nyarko E."/>
            <person name="Jarju S."/>
            <person name="Secka A."/>
            <person name="Antonio M."/>
            <person name="Oren A."/>
            <person name="Chaudhuri R.R."/>
            <person name="La Ragione R."/>
            <person name="Hildebrand F."/>
            <person name="Pallen M.J."/>
        </authorList>
    </citation>
    <scope>NUCLEOTIDE SEQUENCE</scope>
    <source>
        <strain evidence="14">8470</strain>
    </source>
</reference>
<dbReference type="GO" id="GO:0006275">
    <property type="term" value="P:regulation of DNA replication"/>
    <property type="evidence" value="ECO:0007669"/>
    <property type="project" value="UniProtKB-UniRule"/>
</dbReference>
<dbReference type="Pfam" id="PF11638">
    <property type="entry name" value="DnaA_N"/>
    <property type="match status" value="1"/>
</dbReference>
<feature type="binding site" evidence="8">
    <location>
        <position position="179"/>
    </location>
    <ligand>
        <name>ATP</name>
        <dbReference type="ChEBI" id="CHEBI:30616"/>
    </ligand>
</feature>
<feature type="region of interest" description="Domain III, AAA+ region" evidence="8">
    <location>
        <begin position="132"/>
        <end position="348"/>
    </location>
</feature>
<evidence type="ECO:0000256" key="1">
    <source>
        <dbReference type="ARBA" id="ARBA00006583"/>
    </source>
</evidence>
<keyword evidence="4 8" id="KW-0547">Nucleotide-binding</keyword>
<feature type="region of interest" description="Domain IV, binds dsDNA" evidence="8">
    <location>
        <begin position="349"/>
        <end position="470"/>
    </location>
</feature>
<comment type="function">
    <text evidence="8 10">Plays an essential role in the initiation and regulation of chromosomal replication. ATP-DnaA binds to the origin of replication (oriC) to initiate formation of the DNA replication initiation complex once per cell cycle. Binds the DnaA box (a 9 base pair repeat at the origin) and separates the double-stranded (ds)DNA. Forms a right-handed helical filament on oriC DNA; dsDNA binds to the exterior of the filament while single-stranded (ss)DNA is stabiized in the filament's interior. The ATP-DnaA-oriC complex binds and stabilizes one strand of the AT-rich DNA unwinding element (DUE), permitting loading of DNA polymerase. After initiation quickly degrades to an ADP-DnaA complex that is not apt for DNA replication. Binds acidic phospholipids.</text>
</comment>
<gene>
    <name evidence="8 14" type="primary">dnaA</name>
    <name evidence="14" type="ORF">H9928_10580</name>
</gene>
<evidence type="ECO:0000256" key="9">
    <source>
        <dbReference type="NCBIfam" id="TIGR00362"/>
    </source>
</evidence>
<dbReference type="Proteomes" id="UP000784286">
    <property type="component" value="Unassembled WGS sequence"/>
</dbReference>
<dbReference type="EMBL" id="JAHLFJ010000094">
    <property type="protein sequence ID" value="MBU3856975.1"/>
    <property type="molecule type" value="Genomic_DNA"/>
</dbReference>
<comment type="caution">
    <text evidence="8">Lacks conserved residue(s) required for the propagation of feature annotation.</text>
</comment>
<dbReference type="InterPro" id="IPR013317">
    <property type="entry name" value="DnaA_dom"/>
</dbReference>
<proteinExistence type="inferred from homology"/>
<dbReference type="Gene3D" id="1.10.1750.10">
    <property type="match status" value="1"/>
</dbReference>
<dbReference type="Gene3D" id="3.40.50.300">
    <property type="entry name" value="P-loop containing nucleotide triphosphate hydrolases"/>
    <property type="match status" value="1"/>
</dbReference>
<organism evidence="14 15">
    <name type="scientific">Candidatus Phocaeicola excrementipullorum</name>
    <dbReference type="NCBI Taxonomy" id="2838731"/>
    <lineage>
        <taxon>Bacteria</taxon>
        <taxon>Pseudomonadati</taxon>
        <taxon>Bacteroidota</taxon>
        <taxon>Bacteroidia</taxon>
        <taxon>Bacteroidales</taxon>
        <taxon>Bacteroidaceae</taxon>
        <taxon>Phocaeicola</taxon>
    </lineage>
</organism>
<dbReference type="SUPFAM" id="SSF48295">
    <property type="entry name" value="TrpR-like"/>
    <property type="match status" value="1"/>
</dbReference>
<dbReference type="GO" id="GO:0003688">
    <property type="term" value="F:DNA replication origin binding"/>
    <property type="evidence" value="ECO:0007669"/>
    <property type="project" value="UniProtKB-UniRule"/>
</dbReference>
<dbReference type="FunFam" id="3.40.50.300:FF:000668">
    <property type="entry name" value="Chromosomal replication initiator protein DnaA"/>
    <property type="match status" value="1"/>
</dbReference>
<feature type="domain" description="Chromosomal replication initiator DnaA C-terminal" evidence="13">
    <location>
        <begin position="377"/>
        <end position="446"/>
    </location>
</feature>
<dbReference type="GO" id="GO:0005886">
    <property type="term" value="C:plasma membrane"/>
    <property type="evidence" value="ECO:0007669"/>
    <property type="project" value="TreeGrafter"/>
</dbReference>
<evidence type="ECO:0000256" key="10">
    <source>
        <dbReference type="RuleBase" id="RU000577"/>
    </source>
</evidence>
<dbReference type="InterPro" id="IPR001957">
    <property type="entry name" value="Chromosome_initiator_DnaA"/>
</dbReference>
<dbReference type="InterPro" id="IPR020591">
    <property type="entry name" value="Chromosome_initiator_DnaA-like"/>
</dbReference>
<keyword evidence="3 8" id="KW-0235">DNA replication</keyword>
<dbReference type="SMART" id="SM00760">
    <property type="entry name" value="Bac_DnaA_C"/>
    <property type="match status" value="1"/>
</dbReference>
<keyword evidence="5 8" id="KW-0067">ATP-binding</keyword>
<dbReference type="CDD" id="cd00009">
    <property type="entry name" value="AAA"/>
    <property type="match status" value="1"/>
</dbReference>
<keyword evidence="7 8" id="KW-0238">DNA-binding</keyword>
<comment type="similarity">
    <text evidence="1 8 11">Belongs to the DnaA family.</text>
</comment>
<dbReference type="Gene3D" id="1.10.8.60">
    <property type="match status" value="1"/>
</dbReference>
<dbReference type="GO" id="GO:0006270">
    <property type="term" value="P:DNA replication initiation"/>
    <property type="evidence" value="ECO:0007669"/>
    <property type="project" value="UniProtKB-UniRule"/>
</dbReference>
<dbReference type="CDD" id="cd06571">
    <property type="entry name" value="Bac_DnaA_C"/>
    <property type="match status" value="1"/>
</dbReference>
<evidence type="ECO:0000256" key="4">
    <source>
        <dbReference type="ARBA" id="ARBA00022741"/>
    </source>
</evidence>
<evidence type="ECO:0000313" key="14">
    <source>
        <dbReference type="EMBL" id="MBU3856975.1"/>
    </source>
</evidence>
<dbReference type="Pfam" id="PF00308">
    <property type="entry name" value="Bac_DnaA"/>
    <property type="match status" value="1"/>
</dbReference>
<keyword evidence="2 8" id="KW-0963">Cytoplasm</keyword>
<keyword evidence="6 8" id="KW-0446">Lipid-binding</keyword>
<dbReference type="AlphaFoldDB" id="A0A948TPP8"/>
<feature type="domain" description="AAA+ ATPase" evidence="12">
    <location>
        <begin position="165"/>
        <end position="295"/>
    </location>
</feature>
<dbReference type="InterPro" id="IPR003593">
    <property type="entry name" value="AAA+_ATPase"/>
</dbReference>
<accession>A0A948TPP8</accession>
<evidence type="ECO:0000259" key="12">
    <source>
        <dbReference type="SMART" id="SM00382"/>
    </source>
</evidence>
<sequence>MIEQNQAEVLWNRCLGFIKDNINNAKAFETWFEPTVGLKYENKALTIGIPSPFFYEFLEEHYVGLLRAAIYKEIGEGTELMYSILTDKTNHITVDLRGGDRSPALPKQKPIHDGNKTPNILQEPRPQDLDPHLNPNYNFENFIKGNSNEFSRAVAETVAQNPARTFNPLFIYGPSGVGKTHLINAIGTRIKELYPEKRVLYVSAHLFQVQYTDSVRTNRFNDFIGFYQTIDVLIIDDIQEFAGVTKTQNTFFHIFNHLHQTGKQLILTSDRAPVMLQGMEERLLTRFKWGLVAELEKPDVELRKNILRNKIKHDGLKIPESVICYIAENVNESVRELEGIVNSLLAYSIHLKREIDLDLAQRIVRKAVRCAESKPLTVDNIIEKVCEHYKVDRSSIFTKTRKREVVQVRQVAMYLAKKHTETSSSKIGQLIGNKDHATVLHAYKIVKGQVDVDKAFKAEVEEIESSLHTK</sequence>
<evidence type="ECO:0000259" key="13">
    <source>
        <dbReference type="SMART" id="SM00760"/>
    </source>
</evidence>
<evidence type="ECO:0000256" key="11">
    <source>
        <dbReference type="RuleBase" id="RU004227"/>
    </source>
</evidence>
<dbReference type="SUPFAM" id="SSF52540">
    <property type="entry name" value="P-loop containing nucleoside triphosphate hydrolases"/>
    <property type="match status" value="1"/>
</dbReference>
<dbReference type="InterPro" id="IPR013159">
    <property type="entry name" value="DnaA_C"/>
</dbReference>
<evidence type="ECO:0000256" key="2">
    <source>
        <dbReference type="ARBA" id="ARBA00022490"/>
    </source>
</evidence>
<dbReference type="NCBIfam" id="TIGR00362">
    <property type="entry name" value="DnaA"/>
    <property type="match status" value="1"/>
</dbReference>
<comment type="domain">
    <text evidence="8">Domain I is involved in oligomerization and binding regulators, domain II is flexibile and of varying length in different bacteria, domain III forms the AAA+ region, while domain IV binds dsDNA.</text>
</comment>
<evidence type="ECO:0000256" key="6">
    <source>
        <dbReference type="ARBA" id="ARBA00023121"/>
    </source>
</evidence>
<dbReference type="HAMAP" id="MF_00377">
    <property type="entry name" value="DnaA_bact"/>
    <property type="match status" value="1"/>
</dbReference>
<dbReference type="PRINTS" id="PR00051">
    <property type="entry name" value="DNAA"/>
</dbReference>
<feature type="binding site" evidence="8">
    <location>
        <position position="180"/>
    </location>
    <ligand>
        <name>ATP</name>
        <dbReference type="ChEBI" id="CHEBI:30616"/>
    </ligand>
</feature>
<comment type="subcellular location">
    <subcellularLocation>
        <location evidence="8">Cytoplasm</location>
    </subcellularLocation>
</comment>
<dbReference type="Pfam" id="PF08299">
    <property type="entry name" value="Bac_DnaA_C"/>
    <property type="match status" value="1"/>
</dbReference>
<dbReference type="GO" id="GO:0005524">
    <property type="term" value="F:ATP binding"/>
    <property type="evidence" value="ECO:0007669"/>
    <property type="project" value="UniProtKB-UniRule"/>
</dbReference>
<dbReference type="GO" id="GO:0005737">
    <property type="term" value="C:cytoplasm"/>
    <property type="evidence" value="ECO:0007669"/>
    <property type="project" value="UniProtKB-SubCell"/>
</dbReference>
<comment type="subunit">
    <text evidence="8">Oligomerizes as a right-handed, spiral filament on DNA at oriC.</text>
</comment>
<evidence type="ECO:0000256" key="5">
    <source>
        <dbReference type="ARBA" id="ARBA00022840"/>
    </source>
</evidence>
<dbReference type="PANTHER" id="PTHR30050">
    <property type="entry name" value="CHROMOSOMAL REPLICATION INITIATOR PROTEIN DNAA"/>
    <property type="match status" value="1"/>
</dbReference>
<dbReference type="InterPro" id="IPR038454">
    <property type="entry name" value="DnaA_N_sf"/>
</dbReference>
<dbReference type="InterPro" id="IPR027417">
    <property type="entry name" value="P-loop_NTPase"/>
</dbReference>
<dbReference type="SMART" id="SM00382">
    <property type="entry name" value="AAA"/>
    <property type="match status" value="1"/>
</dbReference>
<feature type="region of interest" description="Domain I, interacts with DnaA modulators" evidence="8">
    <location>
        <begin position="1"/>
        <end position="102"/>
    </location>
</feature>
<dbReference type="InterPro" id="IPR024633">
    <property type="entry name" value="DnaA_N_dom"/>
</dbReference>
<dbReference type="InterPro" id="IPR010921">
    <property type="entry name" value="Trp_repressor/repl_initiator"/>
</dbReference>
<feature type="binding site" evidence="8">
    <location>
        <position position="178"/>
    </location>
    <ligand>
        <name>ATP</name>
        <dbReference type="ChEBI" id="CHEBI:30616"/>
    </ligand>
</feature>
<evidence type="ECO:0000256" key="7">
    <source>
        <dbReference type="ARBA" id="ARBA00023125"/>
    </source>
</evidence>
<evidence type="ECO:0000256" key="3">
    <source>
        <dbReference type="ARBA" id="ARBA00022705"/>
    </source>
</evidence>
<dbReference type="Gene3D" id="3.30.300.180">
    <property type="match status" value="1"/>
</dbReference>
<reference evidence="14" key="2">
    <citation type="submission" date="2021-04" db="EMBL/GenBank/DDBJ databases">
        <authorList>
            <person name="Gilroy R."/>
        </authorList>
    </citation>
    <scope>NUCLEOTIDE SEQUENCE</scope>
    <source>
        <strain evidence="14">8470</strain>
    </source>
</reference>